<dbReference type="EMBL" id="RDOJ01000002">
    <property type="protein sequence ID" value="RLZ12392.1"/>
    <property type="molecule type" value="Genomic_DNA"/>
</dbReference>
<dbReference type="InterPro" id="IPR012910">
    <property type="entry name" value="Plug_dom"/>
</dbReference>
<accession>A0A3L9MHS0</accession>
<keyword evidence="9" id="KW-0732">Signal</keyword>
<dbReference type="PROSITE" id="PS52016">
    <property type="entry name" value="TONB_DEPENDENT_REC_3"/>
    <property type="match status" value="1"/>
</dbReference>
<evidence type="ECO:0000259" key="10">
    <source>
        <dbReference type="Pfam" id="PF07715"/>
    </source>
</evidence>
<evidence type="ECO:0000313" key="12">
    <source>
        <dbReference type="Proteomes" id="UP000275348"/>
    </source>
</evidence>
<dbReference type="Proteomes" id="UP000275348">
    <property type="component" value="Unassembled WGS sequence"/>
</dbReference>
<dbReference type="SUPFAM" id="SSF49464">
    <property type="entry name" value="Carboxypeptidase regulatory domain-like"/>
    <property type="match status" value="1"/>
</dbReference>
<dbReference type="AlphaFoldDB" id="A0A3L9MHS0"/>
<evidence type="ECO:0000256" key="5">
    <source>
        <dbReference type="ARBA" id="ARBA00023136"/>
    </source>
</evidence>
<feature type="chain" id="PRO_5018214444" evidence="9">
    <location>
        <begin position="23"/>
        <end position="1059"/>
    </location>
</feature>
<evidence type="ECO:0000256" key="4">
    <source>
        <dbReference type="ARBA" id="ARBA00022692"/>
    </source>
</evidence>
<dbReference type="Gene3D" id="2.60.40.1120">
    <property type="entry name" value="Carboxypeptidase-like, regulatory domain"/>
    <property type="match status" value="1"/>
</dbReference>
<proteinExistence type="inferred from homology"/>
<comment type="caution">
    <text evidence="11">The sequence shown here is derived from an EMBL/GenBank/DDBJ whole genome shotgun (WGS) entry which is preliminary data.</text>
</comment>
<feature type="signal peptide" evidence="9">
    <location>
        <begin position="1"/>
        <end position="22"/>
    </location>
</feature>
<keyword evidence="12" id="KW-1185">Reference proteome</keyword>
<keyword evidence="2 7" id="KW-0813">Transport</keyword>
<evidence type="ECO:0000256" key="8">
    <source>
        <dbReference type="SAM" id="MobiDB-lite"/>
    </source>
</evidence>
<dbReference type="InterPro" id="IPR037066">
    <property type="entry name" value="Plug_dom_sf"/>
</dbReference>
<name>A0A3L9MHS0_9FLAO</name>
<sequence>MRRNLKNLFVLGGLLLSASMYAQEKTVTGVVKDADGLPVMDAVVKTSGGKEVYTDENGAFSVEANKGDYLFVESMGLPTQTIVVGDQTSYTVSFAPSEDIALGEAVVTALGITRDKKSLGYASQEVKGDIISQGRGTNALQSLSGNVAGAQITAPSGLGTSARIVLRGIGSITGENRPLIVVDGVPMDNSNYNASSTQSGSGGRDYGDGSFDINPDDVETVNVLKGGPAAALYGSRANNGVIMITTKSAKKGRDEIIFNTGVAFESTNIQPKLQQMYGGGFEETFQQINIGGRDFSIVDYGADESWGPRLDGQQVLHWDAFDLEDPSNYLTPRAWTTPNKSYKDLYKTGIAYTNSVSFSKSYENTSARMSLSHLDQSGILPNSSLKRTTANLNLSTKFNDKLTAKGGITYVRTNGFNRPEFGYGDNSIPQKLYQWGQVQLDYGRLRNYKTSTGEQKSWNRTAWNNATPKYSDNPYWILYENTSKDQRDRFYGNFELKYDILPGLYAVGNIYGDNTTLNISSIVAEGSQAQAGFSESTRDKTEMNYEGRLHLDKKWGDFSINAFAGVNRRHETYTSLSANTNGGFIVPGLYTINNSAQQASITSNKWKRRVNSVFASASFGFMDTFFLEATARNDWSSTLPVDNNSFFYPSVTGSLVFSQLVNAQWLKFGKIRAGWSKTGNDAPIQQIKDVYENNAFNGSTFIGDPYFLTSLSKKNQFLKPETKEAFEVGLEMQMFKNRFGFDVTYYREETSDLVMGVQMGAETGVTSKMLNAGKAVNKGIEAMVNIVPVRTNDFEWGVNVNFSKNDNEITELYGDLETLTIGSAPFKATLVAAVGEKYGQIRGTDFIYDADGNKVVGANGLYLSSGVKNLGSIIPDWNMGIRNSFTYKNVSLSALVDVQQGGKYFSVTNMFGMYSGMLEETAANGIRETGIVVDGVKGSVVNNGDGTYTVSNVTKNDTNVSAYSYFGHYYAGPTSQNVFDADYIKLREVTVSYSFPEKFRGPFANVVISAFGRNLGTWGLDNKHIDPEQASGGSGNVQGLEGGSLPSTRTYGMNLKLQF</sequence>
<dbReference type="InterPro" id="IPR036942">
    <property type="entry name" value="Beta-barrel_TonB_sf"/>
</dbReference>
<feature type="region of interest" description="Disordered" evidence="8">
    <location>
        <begin position="1026"/>
        <end position="1045"/>
    </location>
</feature>
<keyword evidence="3 7" id="KW-1134">Transmembrane beta strand</keyword>
<dbReference type="SUPFAM" id="SSF56935">
    <property type="entry name" value="Porins"/>
    <property type="match status" value="1"/>
</dbReference>
<evidence type="ECO:0000256" key="2">
    <source>
        <dbReference type="ARBA" id="ARBA00022448"/>
    </source>
</evidence>
<gene>
    <name evidence="11" type="ORF">EAH69_02475</name>
</gene>
<dbReference type="OrthoDB" id="9768177at2"/>
<dbReference type="Pfam" id="PF07715">
    <property type="entry name" value="Plug"/>
    <property type="match status" value="1"/>
</dbReference>
<protein>
    <submittedName>
        <fullName evidence="11">SusC/RagA family TonB-linked outer membrane protein</fullName>
    </submittedName>
</protein>
<keyword evidence="6 7" id="KW-0998">Cell outer membrane</keyword>
<evidence type="ECO:0000256" key="1">
    <source>
        <dbReference type="ARBA" id="ARBA00004571"/>
    </source>
</evidence>
<dbReference type="GO" id="GO:0009279">
    <property type="term" value="C:cell outer membrane"/>
    <property type="evidence" value="ECO:0007669"/>
    <property type="project" value="UniProtKB-SubCell"/>
</dbReference>
<evidence type="ECO:0000313" key="11">
    <source>
        <dbReference type="EMBL" id="RLZ12392.1"/>
    </source>
</evidence>
<dbReference type="InterPro" id="IPR023996">
    <property type="entry name" value="TonB-dep_OMP_SusC/RagA"/>
</dbReference>
<keyword evidence="5 7" id="KW-0472">Membrane</keyword>
<dbReference type="InterPro" id="IPR039426">
    <property type="entry name" value="TonB-dep_rcpt-like"/>
</dbReference>
<dbReference type="InterPro" id="IPR008969">
    <property type="entry name" value="CarboxyPept-like_regulatory"/>
</dbReference>
<reference evidence="11 12" key="1">
    <citation type="submission" date="2018-10" db="EMBL/GenBank/DDBJ databases">
        <authorList>
            <person name="Chen X."/>
        </authorList>
    </citation>
    <scope>NUCLEOTIDE SEQUENCE [LARGE SCALE GENOMIC DNA]</scope>
    <source>
        <strain evidence="11 12">YIM 102668</strain>
    </source>
</reference>
<comment type="similarity">
    <text evidence="7">Belongs to the TonB-dependent receptor family.</text>
</comment>
<evidence type="ECO:0000256" key="3">
    <source>
        <dbReference type="ARBA" id="ARBA00022452"/>
    </source>
</evidence>
<evidence type="ECO:0000256" key="6">
    <source>
        <dbReference type="ARBA" id="ARBA00023237"/>
    </source>
</evidence>
<dbReference type="Gene3D" id="2.170.130.10">
    <property type="entry name" value="TonB-dependent receptor, plug domain"/>
    <property type="match status" value="1"/>
</dbReference>
<dbReference type="InterPro" id="IPR023997">
    <property type="entry name" value="TonB-dep_OMP_SusC/RagA_CS"/>
</dbReference>
<comment type="subcellular location">
    <subcellularLocation>
        <location evidence="1 7">Cell outer membrane</location>
        <topology evidence="1 7">Multi-pass membrane protein</topology>
    </subcellularLocation>
</comment>
<feature type="region of interest" description="Disordered" evidence="8">
    <location>
        <begin position="191"/>
        <end position="212"/>
    </location>
</feature>
<dbReference type="Gene3D" id="2.40.170.20">
    <property type="entry name" value="TonB-dependent receptor, beta-barrel domain"/>
    <property type="match status" value="1"/>
</dbReference>
<dbReference type="NCBIfam" id="TIGR04057">
    <property type="entry name" value="SusC_RagA_signa"/>
    <property type="match status" value="1"/>
</dbReference>
<evidence type="ECO:0000256" key="9">
    <source>
        <dbReference type="SAM" id="SignalP"/>
    </source>
</evidence>
<feature type="compositionally biased region" description="Gly residues" evidence="8">
    <location>
        <begin position="1032"/>
        <end position="1042"/>
    </location>
</feature>
<keyword evidence="4 7" id="KW-0812">Transmembrane</keyword>
<dbReference type="RefSeq" id="WP_121933604.1">
    <property type="nucleotide sequence ID" value="NZ_RDOJ01000002.1"/>
</dbReference>
<evidence type="ECO:0000256" key="7">
    <source>
        <dbReference type="PROSITE-ProRule" id="PRU01360"/>
    </source>
</evidence>
<organism evidence="11 12">
    <name type="scientific">Faecalibacter macacae</name>
    <dbReference type="NCBI Taxonomy" id="1859289"/>
    <lineage>
        <taxon>Bacteria</taxon>
        <taxon>Pseudomonadati</taxon>
        <taxon>Bacteroidota</taxon>
        <taxon>Flavobacteriia</taxon>
        <taxon>Flavobacteriales</taxon>
        <taxon>Weeksellaceae</taxon>
        <taxon>Faecalibacter</taxon>
    </lineage>
</organism>
<feature type="domain" description="TonB-dependent receptor plug" evidence="10">
    <location>
        <begin position="116"/>
        <end position="241"/>
    </location>
</feature>
<dbReference type="NCBIfam" id="TIGR04056">
    <property type="entry name" value="OMP_RagA_SusC"/>
    <property type="match status" value="1"/>
</dbReference>